<reference evidence="2 3" key="1">
    <citation type="submission" date="2019-06" db="EMBL/GenBank/DDBJ databases">
        <authorList>
            <person name="Teng J.L.L."/>
            <person name="Lee H.H."/>
            <person name="Lau S.K.P."/>
            <person name="Woo P.C.Y."/>
        </authorList>
    </citation>
    <scope>NUCLEOTIDE SEQUENCE [LARGE SCALE GENOMIC DNA]</scope>
    <source>
        <strain evidence="2 3">HKU70</strain>
    </source>
</reference>
<protein>
    <submittedName>
        <fullName evidence="2">Uncharacterized protein</fullName>
    </submittedName>
</protein>
<keyword evidence="1" id="KW-0812">Transmembrane</keyword>
<evidence type="ECO:0000313" key="2">
    <source>
        <dbReference type="EMBL" id="TWS25978.1"/>
    </source>
</evidence>
<accession>A0A5C5RTR5</accession>
<reference evidence="2 3" key="2">
    <citation type="submission" date="2019-08" db="EMBL/GenBank/DDBJ databases">
        <title>Tsukamurella conjunctivitidis sp. nov., Tsukamurella assacharolytica sp. nov. and Tsukamurella sputae sp. nov. isolated from patients with conjunctivitis, bacteraemia (lymphoma) and respiratory infection (sputum) in Hong Kong.</title>
        <authorList>
            <person name="Fok K.M.N."/>
            <person name="Fong J.Y.H."/>
        </authorList>
    </citation>
    <scope>NUCLEOTIDE SEQUENCE [LARGE SCALE GENOMIC DNA]</scope>
    <source>
        <strain evidence="2 3">HKU70</strain>
    </source>
</reference>
<feature type="transmembrane region" description="Helical" evidence="1">
    <location>
        <begin position="59"/>
        <end position="78"/>
    </location>
</feature>
<dbReference type="EMBL" id="VIGV01000001">
    <property type="protein sequence ID" value="TWS25978.1"/>
    <property type="molecule type" value="Genomic_DNA"/>
</dbReference>
<evidence type="ECO:0000313" key="3">
    <source>
        <dbReference type="Proteomes" id="UP000319792"/>
    </source>
</evidence>
<gene>
    <name evidence="2" type="ORF">FK268_01635</name>
</gene>
<organism evidence="2 3">
    <name type="scientific">Tsukamurella sputi</name>
    <dbReference type="NCBI Taxonomy" id="2591848"/>
    <lineage>
        <taxon>Bacteria</taxon>
        <taxon>Bacillati</taxon>
        <taxon>Actinomycetota</taxon>
        <taxon>Actinomycetes</taxon>
        <taxon>Mycobacteriales</taxon>
        <taxon>Tsukamurellaceae</taxon>
        <taxon>Tsukamurella</taxon>
    </lineage>
</organism>
<sequence>MSAKCMAMFRSVLVASAESIKSSITAQPSRLCSMSIVYVAPNALSYRVHHSLRLSASRFRPIVTIAMMAAAVPTMIVAHPGVMTSPPEEIRCC</sequence>
<evidence type="ECO:0000256" key="1">
    <source>
        <dbReference type="SAM" id="Phobius"/>
    </source>
</evidence>
<dbReference type="RefSeq" id="WP_146430482.1">
    <property type="nucleotide sequence ID" value="NZ_VIGV01000001.1"/>
</dbReference>
<comment type="caution">
    <text evidence="2">The sequence shown here is derived from an EMBL/GenBank/DDBJ whole genome shotgun (WGS) entry which is preliminary data.</text>
</comment>
<dbReference type="Proteomes" id="UP000319792">
    <property type="component" value="Unassembled WGS sequence"/>
</dbReference>
<keyword evidence="1" id="KW-0472">Membrane</keyword>
<keyword evidence="1" id="KW-1133">Transmembrane helix</keyword>
<proteinExistence type="predicted"/>
<dbReference type="AlphaFoldDB" id="A0A5C5RTR5"/>
<keyword evidence="3" id="KW-1185">Reference proteome</keyword>
<name>A0A5C5RTR5_9ACTN</name>